<sequence length="659" mass="74672">MSSALQRQPKIIKIYQHFFDSKLPSEADTNQDSFFTDLFCLNWHYNHRIWFANQFDQLDSSRIQKDLQPMITLFFTKALEFYKNSDFDNPRKLNALETMILLSRTVILKLKTSSNITLVLTGSVHNDKTLSDLVAAIDNTLKYPERDSIIIHRTLHLTLLFACGVNQGAIGAFFQRRDLFNSLIQIISSPTTTAFTYEATLLIGVLANYHKAQAQNLNRYLRRVRDFVETDVMKKIILITSTAMEKCISEYHNRYPTRSFSNTIMSIFPFSNSDDDSNLSTEVYSDLPLNVTAILLPFFEFINANSIFSGLLCEELLYRQSQNEPNAPLTLISALSYVFTHSSVTSRAQAYASLGLYTLSALVEADECAEILLKPISSNKSAQSSIPQSPKSPKVQSNGTNTPSTPNSSTSVIDSKRIDICRQRRPQLPLPKPHRPLMESILDCCIIYLRFNIPTTTNKDSFNIENTLIAVHIINRVLWHIQRLQVKLSYHWYEVWSTLVHTLEILIKNWDSISDSPFKETLLNDVAFILVSSIRLGHTYINASSYHYLLLPVVRMTALTSANLAKLPKSQPLIALKSTHINLKNNLTPAAHRSDPLAIRAFLSQSTNEVLNRLERDVSCEGIGEEPLKTIQKFDSNIADSLKFALEVVCNDSMSIVPI</sequence>
<evidence type="ECO:0000256" key="4">
    <source>
        <dbReference type="ARBA" id="ARBA00023136"/>
    </source>
</evidence>
<keyword evidence="2" id="KW-0812">Transmembrane</keyword>
<dbReference type="PANTHER" id="PTHR13608">
    <property type="entry name" value="ARMADILLO-LIKE HELICAL DOMAIN-CONTAINING PROTEIN 3"/>
    <property type="match status" value="1"/>
</dbReference>
<dbReference type="AlphaFoldDB" id="A0A4T0N566"/>
<evidence type="ECO:0000256" key="2">
    <source>
        <dbReference type="ARBA" id="ARBA00022692"/>
    </source>
</evidence>
<dbReference type="PANTHER" id="PTHR13608:SF3">
    <property type="entry name" value="ARMADILLO-LIKE HELICAL DOMAIN-CONTAINING PROTEIN 3"/>
    <property type="match status" value="1"/>
</dbReference>
<name>A0A4T0N566_9BASI</name>
<dbReference type="EMBL" id="SPRW01000003">
    <property type="protein sequence ID" value="TIC70524.1"/>
    <property type="molecule type" value="Genomic_DNA"/>
</dbReference>
<dbReference type="Proteomes" id="UP000309601">
    <property type="component" value="Unassembled WGS sequence"/>
</dbReference>
<dbReference type="Pfam" id="PF08427">
    <property type="entry name" value="ARMH3_C"/>
    <property type="match status" value="1"/>
</dbReference>
<evidence type="ECO:0000313" key="7">
    <source>
        <dbReference type="EMBL" id="TIC03301.1"/>
    </source>
</evidence>
<feature type="domain" description="Armadillo-like helical" evidence="6">
    <location>
        <begin position="429"/>
        <end position="618"/>
    </location>
</feature>
<dbReference type="SMART" id="SM01158">
    <property type="entry name" value="DUF1741"/>
    <property type="match status" value="1"/>
</dbReference>
<protein>
    <recommendedName>
        <fullName evidence="6">Armadillo-like helical domain-containing protein</fullName>
    </recommendedName>
</protein>
<gene>
    <name evidence="8" type="ORF">E3Q02_00572</name>
    <name evidence="7" type="ORF">E3Q17_01007</name>
</gene>
<evidence type="ECO:0000256" key="1">
    <source>
        <dbReference type="ARBA" id="ARBA00004370"/>
    </source>
</evidence>
<dbReference type="EMBL" id="SPRH01000007">
    <property type="protein sequence ID" value="TIC03301.1"/>
    <property type="molecule type" value="Genomic_DNA"/>
</dbReference>
<accession>A0A4T0N566</accession>
<evidence type="ECO:0000256" key="3">
    <source>
        <dbReference type="ARBA" id="ARBA00022989"/>
    </source>
</evidence>
<dbReference type="GO" id="GO:0016020">
    <property type="term" value="C:membrane"/>
    <property type="evidence" value="ECO:0007669"/>
    <property type="project" value="UniProtKB-SubCell"/>
</dbReference>
<comment type="subcellular location">
    <subcellularLocation>
        <location evidence="1">Membrane</location>
    </subcellularLocation>
</comment>
<dbReference type="GO" id="GO:0005829">
    <property type="term" value="C:cytosol"/>
    <property type="evidence" value="ECO:0007669"/>
    <property type="project" value="TreeGrafter"/>
</dbReference>
<keyword evidence="4" id="KW-0472">Membrane</keyword>
<dbReference type="Proteomes" id="UP000307169">
    <property type="component" value="Unassembled WGS sequence"/>
</dbReference>
<dbReference type="InterPro" id="IPR013636">
    <property type="entry name" value="ARMH3_C"/>
</dbReference>
<evidence type="ECO:0000313" key="9">
    <source>
        <dbReference type="Proteomes" id="UP000307169"/>
    </source>
</evidence>
<evidence type="ECO:0000259" key="6">
    <source>
        <dbReference type="SMART" id="SM01158"/>
    </source>
</evidence>
<feature type="region of interest" description="Disordered" evidence="5">
    <location>
        <begin position="380"/>
        <end position="412"/>
    </location>
</feature>
<proteinExistence type="predicted"/>
<evidence type="ECO:0000313" key="8">
    <source>
        <dbReference type="EMBL" id="TIC70524.1"/>
    </source>
</evidence>
<feature type="compositionally biased region" description="Low complexity" evidence="5">
    <location>
        <begin position="380"/>
        <end position="411"/>
    </location>
</feature>
<keyword evidence="3" id="KW-1133">Transmembrane helix</keyword>
<organism evidence="8 10">
    <name type="scientific">Wallemia mellicola</name>
    <dbReference type="NCBI Taxonomy" id="1708541"/>
    <lineage>
        <taxon>Eukaryota</taxon>
        <taxon>Fungi</taxon>
        <taxon>Dikarya</taxon>
        <taxon>Basidiomycota</taxon>
        <taxon>Wallemiomycotina</taxon>
        <taxon>Wallemiomycetes</taxon>
        <taxon>Wallemiales</taxon>
        <taxon>Wallemiaceae</taxon>
        <taxon>Wallemia</taxon>
    </lineage>
</organism>
<reference evidence="9 10" key="1">
    <citation type="submission" date="2019-03" db="EMBL/GenBank/DDBJ databases">
        <title>Sequencing 25 genomes of Wallemia mellicola.</title>
        <authorList>
            <person name="Gostincar C."/>
        </authorList>
    </citation>
    <scope>NUCLEOTIDE SEQUENCE [LARGE SCALE GENOMIC DNA]</scope>
    <source>
        <strain evidence="7 9">EXF-1262</strain>
        <strain evidence="8 10">EXF-1274</strain>
    </source>
</reference>
<evidence type="ECO:0000256" key="5">
    <source>
        <dbReference type="SAM" id="MobiDB-lite"/>
    </source>
</evidence>
<dbReference type="InterPro" id="IPR039868">
    <property type="entry name" value="ARMD3-like"/>
</dbReference>
<evidence type="ECO:0000313" key="10">
    <source>
        <dbReference type="Proteomes" id="UP000309601"/>
    </source>
</evidence>
<comment type="caution">
    <text evidence="8">The sequence shown here is derived from an EMBL/GenBank/DDBJ whole genome shotgun (WGS) entry which is preliminary data.</text>
</comment>